<name>A0ABP5QXC6_9MICO</name>
<evidence type="ECO:0000313" key="2">
    <source>
        <dbReference type="EMBL" id="GAA2246261.1"/>
    </source>
</evidence>
<feature type="transmembrane region" description="Helical" evidence="1">
    <location>
        <begin position="170"/>
        <end position="194"/>
    </location>
</feature>
<dbReference type="EMBL" id="BAAAQY010000012">
    <property type="protein sequence ID" value="GAA2246261.1"/>
    <property type="molecule type" value="Genomic_DNA"/>
</dbReference>
<feature type="transmembrane region" description="Helical" evidence="1">
    <location>
        <begin position="32"/>
        <end position="51"/>
    </location>
</feature>
<sequence length="203" mass="21434">MTTPTVNTDPLGFWLFPGDLSGTAVRWLKGGLWIRAILSVVLGVVVLVLAFNNPDAIVYTIAFLFAIYFWIVGLVRIVQGIVNNTVSGGIRALQIILGVLLIVAGVVAIRNPVVSLIALALVIGFSWIIEGVMAVIETAKDSSKWFGTILGVVSVIAGIVVIFLPLESIGILVLFTGILLIVTGIMSAVTAVTLGRTPKAKVV</sequence>
<gene>
    <name evidence="2" type="ORF">GCM10009851_34610</name>
</gene>
<feature type="transmembrane region" description="Helical" evidence="1">
    <location>
        <begin position="115"/>
        <end position="136"/>
    </location>
</feature>
<dbReference type="InterPro" id="IPR005325">
    <property type="entry name" value="DUF308_memb"/>
</dbReference>
<dbReference type="PANTHER" id="PTHR34989:SF1">
    <property type="entry name" value="PROTEIN HDED"/>
    <property type="match status" value="1"/>
</dbReference>
<feature type="transmembrane region" description="Helical" evidence="1">
    <location>
        <begin position="145"/>
        <end position="164"/>
    </location>
</feature>
<dbReference type="Proteomes" id="UP001500929">
    <property type="component" value="Unassembled WGS sequence"/>
</dbReference>
<organism evidence="2 3">
    <name type="scientific">Herbiconiux moechotypicola</name>
    <dbReference type="NCBI Taxonomy" id="637393"/>
    <lineage>
        <taxon>Bacteria</taxon>
        <taxon>Bacillati</taxon>
        <taxon>Actinomycetota</taxon>
        <taxon>Actinomycetes</taxon>
        <taxon>Micrococcales</taxon>
        <taxon>Microbacteriaceae</taxon>
        <taxon>Herbiconiux</taxon>
    </lineage>
</organism>
<feature type="transmembrane region" description="Helical" evidence="1">
    <location>
        <begin position="57"/>
        <end position="78"/>
    </location>
</feature>
<dbReference type="Pfam" id="PF03729">
    <property type="entry name" value="DUF308"/>
    <property type="match status" value="2"/>
</dbReference>
<dbReference type="PANTHER" id="PTHR34989">
    <property type="entry name" value="PROTEIN HDED"/>
    <property type="match status" value="1"/>
</dbReference>
<dbReference type="InterPro" id="IPR052712">
    <property type="entry name" value="Acid_resist_chaperone_HdeD"/>
</dbReference>
<keyword evidence="1" id="KW-0812">Transmembrane</keyword>
<dbReference type="RefSeq" id="WP_259480791.1">
    <property type="nucleotide sequence ID" value="NZ_BAAAQY010000012.1"/>
</dbReference>
<evidence type="ECO:0000313" key="3">
    <source>
        <dbReference type="Proteomes" id="UP001500929"/>
    </source>
</evidence>
<accession>A0ABP5QXC6</accession>
<protein>
    <recommendedName>
        <fullName evidence="4">HdeD family acid-resistance protein</fullName>
    </recommendedName>
</protein>
<keyword evidence="1" id="KW-1133">Transmembrane helix</keyword>
<comment type="caution">
    <text evidence="2">The sequence shown here is derived from an EMBL/GenBank/DDBJ whole genome shotgun (WGS) entry which is preliminary data.</text>
</comment>
<evidence type="ECO:0008006" key="4">
    <source>
        <dbReference type="Google" id="ProtNLM"/>
    </source>
</evidence>
<reference evidence="3" key="1">
    <citation type="journal article" date="2019" name="Int. J. Syst. Evol. Microbiol.">
        <title>The Global Catalogue of Microorganisms (GCM) 10K type strain sequencing project: providing services to taxonomists for standard genome sequencing and annotation.</title>
        <authorList>
            <consortium name="The Broad Institute Genomics Platform"/>
            <consortium name="The Broad Institute Genome Sequencing Center for Infectious Disease"/>
            <person name="Wu L."/>
            <person name="Ma J."/>
        </authorList>
    </citation>
    <scope>NUCLEOTIDE SEQUENCE [LARGE SCALE GENOMIC DNA]</scope>
    <source>
        <strain evidence="3">JCM 16117</strain>
    </source>
</reference>
<proteinExistence type="predicted"/>
<feature type="transmembrane region" description="Helical" evidence="1">
    <location>
        <begin position="90"/>
        <end position="109"/>
    </location>
</feature>
<keyword evidence="3" id="KW-1185">Reference proteome</keyword>
<evidence type="ECO:0000256" key="1">
    <source>
        <dbReference type="SAM" id="Phobius"/>
    </source>
</evidence>
<keyword evidence="1" id="KW-0472">Membrane</keyword>